<evidence type="ECO:0000259" key="4">
    <source>
        <dbReference type="Pfam" id="PF00150"/>
    </source>
</evidence>
<evidence type="ECO:0000256" key="2">
    <source>
        <dbReference type="ARBA" id="ARBA00023295"/>
    </source>
</evidence>
<dbReference type="InterPro" id="IPR017853">
    <property type="entry name" value="GH"/>
</dbReference>
<comment type="similarity">
    <text evidence="3">Belongs to the glycosyl hydrolase 5 (cellulase A) family.</text>
</comment>
<name>A0ABT6N9V5_9FIRM</name>
<reference evidence="5 6" key="1">
    <citation type="submission" date="2023-04" db="EMBL/GenBank/DDBJ databases">
        <title>Fusibacter bizertensis strain WBS, isolated from littoral bottom sediments of the Arctic seas - biochemical and genomic analysis.</title>
        <authorList>
            <person name="Brioukhanov A.L."/>
        </authorList>
    </citation>
    <scope>NUCLEOTIDE SEQUENCE [LARGE SCALE GENOMIC DNA]</scope>
    <source>
        <strain evidence="5 6">WBS</strain>
    </source>
</reference>
<dbReference type="Proteomes" id="UP001158045">
    <property type="component" value="Unassembled WGS sequence"/>
</dbReference>
<gene>
    <name evidence="5" type="ORF">QE109_03435</name>
</gene>
<organism evidence="5 6">
    <name type="scientific">Fusibacter bizertensis</name>
    <dbReference type="NCBI Taxonomy" id="1488331"/>
    <lineage>
        <taxon>Bacteria</taxon>
        <taxon>Bacillati</taxon>
        <taxon>Bacillota</taxon>
        <taxon>Clostridia</taxon>
        <taxon>Eubacteriales</taxon>
        <taxon>Eubacteriales Family XII. Incertae Sedis</taxon>
        <taxon>Fusibacter</taxon>
    </lineage>
</organism>
<evidence type="ECO:0000313" key="5">
    <source>
        <dbReference type="EMBL" id="MDH8677184.1"/>
    </source>
</evidence>
<evidence type="ECO:0000256" key="3">
    <source>
        <dbReference type="RuleBase" id="RU361153"/>
    </source>
</evidence>
<dbReference type="Pfam" id="PF00150">
    <property type="entry name" value="Cellulase"/>
    <property type="match status" value="1"/>
</dbReference>
<dbReference type="Gene3D" id="3.20.20.80">
    <property type="entry name" value="Glycosidases"/>
    <property type="match status" value="1"/>
</dbReference>
<evidence type="ECO:0000256" key="1">
    <source>
        <dbReference type="ARBA" id="ARBA00022801"/>
    </source>
</evidence>
<comment type="caution">
    <text evidence="5">The sequence shown here is derived from an EMBL/GenBank/DDBJ whole genome shotgun (WGS) entry which is preliminary data.</text>
</comment>
<evidence type="ECO:0000313" key="6">
    <source>
        <dbReference type="Proteomes" id="UP001158045"/>
    </source>
</evidence>
<dbReference type="PANTHER" id="PTHR31297">
    <property type="entry name" value="GLUCAN ENDO-1,6-BETA-GLUCOSIDASE B"/>
    <property type="match status" value="1"/>
</dbReference>
<dbReference type="InterPro" id="IPR050386">
    <property type="entry name" value="Glycosyl_hydrolase_5"/>
</dbReference>
<keyword evidence="6" id="KW-1185">Reference proteome</keyword>
<dbReference type="EMBL" id="JARYZI010000002">
    <property type="protein sequence ID" value="MDH8677184.1"/>
    <property type="molecule type" value="Genomic_DNA"/>
</dbReference>
<dbReference type="RefSeq" id="WP_281092998.1">
    <property type="nucleotide sequence ID" value="NZ_JARYZI010000002.1"/>
</dbReference>
<accession>A0ABT6N9V5</accession>
<protein>
    <submittedName>
        <fullName evidence="5">Cellulase family glycosylhydrolase</fullName>
    </submittedName>
</protein>
<dbReference type="SUPFAM" id="SSF51445">
    <property type="entry name" value="(Trans)glycosidases"/>
    <property type="match status" value="1"/>
</dbReference>
<keyword evidence="2 3" id="KW-0326">Glycosidase</keyword>
<dbReference type="InterPro" id="IPR001547">
    <property type="entry name" value="Glyco_hydro_5"/>
</dbReference>
<sequence length="549" mass="63965">MNYIESRDGKLYCGDMPFLLKGFGLGGWLLPEGYMWGLYDLCDRPRRMEKMIETLCGEAYANIFWEKYFDTYITRWDIETIAGQGYNSVRLPINARHLYKIENGQMHFNQKTIEYIDQLIKWCNELNIYVILDMHGANGGQTGANIDDCIDDQPRLFMEEHYEQELIEIWGMLAMRYKDEPAVAGYDLLNEPLPNWFSAYNHKLMPLYRKLIEKIREVDKKHLIILEGLHWATDFTMFDTIEAEELSDGIVLEFHKYWSNPDYESIAKYIEVSKRLNVPLFMGESGENNLDWYTTMFPLFDRFNLSWSFWSYKKMSCDNSPITFNRPNDWDKIVLWAEQNKDYLKNENDVHVKTITSSEAQEIFNELLINISSAKINSGVFNALKRTAPVTIPAEAYDEYQVDADKKRSPGADIRSNDPVEIIFESGNLGAVNYTHRNGSPQLAEENLLVKLNEKEALTYYFNMEDDANEIVVHLGKNQEINNKTKMTCSVDDQSETFTVDDQTEFHFIFHRKTDDGAGKVHPSTYKLKIECNAGVLLLDNIKLRKIKK</sequence>
<keyword evidence="1 3" id="KW-0378">Hydrolase</keyword>
<feature type="domain" description="Glycoside hydrolase family 5" evidence="4">
    <location>
        <begin position="69"/>
        <end position="314"/>
    </location>
</feature>
<proteinExistence type="inferred from homology"/>
<dbReference type="PANTHER" id="PTHR31297:SF13">
    <property type="entry name" value="PUTATIVE-RELATED"/>
    <property type="match status" value="1"/>
</dbReference>